<comment type="caution">
    <text evidence="2">The sequence shown here is derived from an EMBL/GenBank/DDBJ whole genome shotgun (WGS) entry which is preliminary data.</text>
</comment>
<keyword evidence="1" id="KW-1133">Transmembrane helix</keyword>
<gene>
    <name evidence="2" type="ORF">A9309_11580</name>
</gene>
<name>A0A1B8PVH2_MORLA</name>
<dbReference type="EMBL" id="LZMS01000114">
    <property type="protein sequence ID" value="OBX59317.1"/>
    <property type="molecule type" value="Genomic_DNA"/>
</dbReference>
<proteinExistence type="predicted"/>
<feature type="transmembrane region" description="Helical" evidence="1">
    <location>
        <begin position="83"/>
        <end position="105"/>
    </location>
</feature>
<feature type="transmembrane region" description="Helical" evidence="1">
    <location>
        <begin position="21"/>
        <end position="42"/>
    </location>
</feature>
<feature type="transmembrane region" description="Helical" evidence="1">
    <location>
        <begin position="48"/>
        <end position="71"/>
    </location>
</feature>
<accession>A0A1B8PVH2</accession>
<organism evidence="2 3">
    <name type="scientific">Moraxella lacunata</name>
    <dbReference type="NCBI Taxonomy" id="477"/>
    <lineage>
        <taxon>Bacteria</taxon>
        <taxon>Pseudomonadati</taxon>
        <taxon>Pseudomonadota</taxon>
        <taxon>Gammaproteobacteria</taxon>
        <taxon>Moraxellales</taxon>
        <taxon>Moraxellaceae</taxon>
        <taxon>Moraxella</taxon>
    </lineage>
</organism>
<protein>
    <submittedName>
        <fullName evidence="2">Uncharacterized protein</fullName>
    </submittedName>
</protein>
<sequence length="106" mass="12549">MTKLTKFFSAPWLNRNEGVRMAVTGFWVLIFISFSKIIYSYLPLNQNNWVLVWLMIFVLGFGINFLVNAYFSKRDYSDEQLKWFNKIGYGLLLVFTLLSFGVIYYS</sequence>
<evidence type="ECO:0000313" key="2">
    <source>
        <dbReference type="EMBL" id="OBX59317.1"/>
    </source>
</evidence>
<evidence type="ECO:0000313" key="3">
    <source>
        <dbReference type="Proteomes" id="UP000092607"/>
    </source>
</evidence>
<keyword evidence="1" id="KW-0472">Membrane</keyword>
<keyword evidence="1" id="KW-0812">Transmembrane</keyword>
<dbReference type="AlphaFoldDB" id="A0A1B8PVH2"/>
<evidence type="ECO:0000256" key="1">
    <source>
        <dbReference type="SAM" id="Phobius"/>
    </source>
</evidence>
<dbReference type="RefSeq" id="WP_065256288.1">
    <property type="nucleotide sequence ID" value="NZ_JARDJM010000072.1"/>
</dbReference>
<reference evidence="2 3" key="1">
    <citation type="submission" date="2016-06" db="EMBL/GenBank/DDBJ databases">
        <title>Draft genome of Moraxella lacunata CCUG 57757A.</title>
        <authorList>
            <person name="Salva-Serra F."/>
            <person name="Engstrom-Jakobsson H."/>
            <person name="Thorell K."/>
            <person name="Gonzales-Siles L."/>
            <person name="Karlsson R."/>
            <person name="Boulund F."/>
            <person name="Engstrand L."/>
            <person name="Kristiansson E."/>
            <person name="Moore E."/>
        </authorList>
    </citation>
    <scope>NUCLEOTIDE SEQUENCE [LARGE SCALE GENOMIC DNA]</scope>
    <source>
        <strain evidence="2 3">CCUG 57757A</strain>
    </source>
</reference>
<dbReference type="Proteomes" id="UP000092607">
    <property type="component" value="Unassembled WGS sequence"/>
</dbReference>